<reference evidence="5" key="1">
    <citation type="journal article" date="2020" name="mSystems">
        <title>Genome- and Community-Level Interaction Insights into Carbon Utilization and Element Cycling Functions of Hydrothermarchaeota in Hydrothermal Sediment.</title>
        <authorList>
            <person name="Zhou Z."/>
            <person name="Liu Y."/>
            <person name="Xu W."/>
            <person name="Pan J."/>
            <person name="Luo Z.H."/>
            <person name="Li M."/>
        </authorList>
    </citation>
    <scope>NUCLEOTIDE SEQUENCE [LARGE SCALE GENOMIC DNA]</scope>
    <source>
        <strain evidence="5">SpSt-243</strain>
    </source>
</reference>
<dbReference type="Pfam" id="PF00534">
    <property type="entry name" value="Glycos_transf_1"/>
    <property type="match status" value="1"/>
</dbReference>
<gene>
    <name evidence="5" type="ORF">ENP70_09245</name>
</gene>
<comment type="similarity">
    <text evidence="1">Belongs to the glycosyltransferase group 1 family. Glycosyltransferase 4 subfamily.</text>
</comment>
<evidence type="ECO:0000256" key="1">
    <source>
        <dbReference type="ARBA" id="ARBA00009481"/>
    </source>
</evidence>
<dbReference type="Gene3D" id="3.40.50.2000">
    <property type="entry name" value="Glycogen Phosphorylase B"/>
    <property type="match status" value="2"/>
</dbReference>
<proteinExistence type="inferred from homology"/>
<dbReference type="CDD" id="cd03801">
    <property type="entry name" value="GT4_PimA-like"/>
    <property type="match status" value="1"/>
</dbReference>
<evidence type="ECO:0000313" key="5">
    <source>
        <dbReference type="EMBL" id="HEB43863.1"/>
    </source>
</evidence>
<keyword evidence="2" id="KW-0328">Glycosyltransferase</keyword>
<sequence>MAHSLDDITVIAPHFKRRLSGVTSTVIQLVPEQKRQGLGILTLGPGLPGHLPSMRWAELPGLWKRPKAAPARVWHARRNNEMLAGLILRDLFRMPLKLLFTSAAQRHHSRYTRWLISKMDGVVATNGKSGSFLKVPHLVIRHGVDLQLFHPSDEIDTNLPEDLQGRHLVGCFGRVRHQKGTDLFVRAMIELLPNNPEWTAVISGRVTAEHTAFADKLKADIAAAGLTDRIRFLGEVDDIKPWYRRLTLYVAPSRNEGFGLTPLEAMASGTAVVASDAGAYAEMIVEGETGSVVPAGDYERLRDAISTFLEPQKAMQAGRRAREHVEGAFGLEREADQLAEVYAGLLGTALPHARASSKPATSGTV</sequence>
<dbReference type="PANTHER" id="PTHR12526:SF640">
    <property type="entry name" value="COLANIC ACID BIOSYNTHESIS GLYCOSYLTRANSFERASE WCAL-RELATED"/>
    <property type="match status" value="1"/>
</dbReference>
<dbReference type="AlphaFoldDB" id="A0A7C1SYI9"/>
<dbReference type="InterPro" id="IPR001296">
    <property type="entry name" value="Glyco_trans_1"/>
</dbReference>
<comment type="caution">
    <text evidence="5">The sequence shown here is derived from an EMBL/GenBank/DDBJ whole genome shotgun (WGS) entry which is preliminary data.</text>
</comment>
<evidence type="ECO:0000256" key="2">
    <source>
        <dbReference type="ARBA" id="ARBA00022676"/>
    </source>
</evidence>
<dbReference type="GO" id="GO:0016757">
    <property type="term" value="F:glycosyltransferase activity"/>
    <property type="evidence" value="ECO:0007669"/>
    <property type="project" value="UniProtKB-KW"/>
</dbReference>
<protein>
    <submittedName>
        <fullName evidence="5">Glycosyltransferase family 1 protein</fullName>
    </submittedName>
</protein>
<evidence type="ECO:0000256" key="3">
    <source>
        <dbReference type="ARBA" id="ARBA00022679"/>
    </source>
</evidence>
<dbReference type="EMBL" id="DSKI01000477">
    <property type="protein sequence ID" value="HEB43863.1"/>
    <property type="molecule type" value="Genomic_DNA"/>
</dbReference>
<dbReference type="PANTHER" id="PTHR12526">
    <property type="entry name" value="GLYCOSYLTRANSFERASE"/>
    <property type="match status" value="1"/>
</dbReference>
<organism evidence="5">
    <name type="scientific">Agrobacterium albertimagni</name>
    <dbReference type="NCBI Taxonomy" id="147266"/>
    <lineage>
        <taxon>Bacteria</taxon>
        <taxon>Pseudomonadati</taxon>
        <taxon>Pseudomonadota</taxon>
        <taxon>Alphaproteobacteria</taxon>
        <taxon>Hyphomicrobiales</taxon>
        <taxon>Rhizobiaceae</taxon>
        <taxon>Rhizobium/Agrobacterium group</taxon>
        <taxon>Agrobacterium</taxon>
    </lineage>
</organism>
<name>A0A7C1SYI9_9HYPH</name>
<keyword evidence="3 5" id="KW-0808">Transferase</keyword>
<evidence type="ECO:0000259" key="4">
    <source>
        <dbReference type="Pfam" id="PF00534"/>
    </source>
</evidence>
<feature type="domain" description="Glycosyl transferase family 1" evidence="4">
    <location>
        <begin position="166"/>
        <end position="322"/>
    </location>
</feature>
<accession>A0A7C1SYI9</accession>
<dbReference type="SUPFAM" id="SSF53756">
    <property type="entry name" value="UDP-Glycosyltransferase/glycogen phosphorylase"/>
    <property type="match status" value="1"/>
</dbReference>